<evidence type="ECO:0000256" key="4">
    <source>
        <dbReference type="ARBA" id="ARBA00023015"/>
    </source>
</evidence>
<proteinExistence type="inferred from homology"/>
<gene>
    <name evidence="8" type="ORF">DDF67_02110</name>
</gene>
<dbReference type="GO" id="GO:0006276">
    <property type="term" value="P:plasmid maintenance"/>
    <property type="evidence" value="ECO:0007669"/>
    <property type="project" value="InterPro"/>
</dbReference>
<dbReference type="EMBL" id="QDKQ01000014">
    <property type="protein sequence ID" value="PVM93729.1"/>
    <property type="molecule type" value="Genomic_DNA"/>
</dbReference>
<name>A0A2T9KCV7_9CAUL</name>
<dbReference type="InterPro" id="IPR002712">
    <property type="entry name" value="CcdB"/>
</dbReference>
<organism evidence="8 9">
    <name type="scientific">Caulobacter endophyticus</name>
    <dbReference type="NCBI Taxonomy" id="2172652"/>
    <lineage>
        <taxon>Bacteria</taxon>
        <taxon>Pseudomonadati</taxon>
        <taxon>Pseudomonadota</taxon>
        <taxon>Alphaproteobacteria</taxon>
        <taxon>Caulobacterales</taxon>
        <taxon>Caulobacteraceae</taxon>
        <taxon>Caulobacter</taxon>
    </lineage>
</organism>
<keyword evidence="3" id="KW-0678">Repressor</keyword>
<sequence>MRQFDLFENPASQMRSAAPYVVVLSSHLLGDLPQIVVAPVRRGDGIPGLEVPVTIDGELMTIQVPGLSAVRSAALRQRIASLAAHEDAIRRALDRLFTGF</sequence>
<evidence type="ECO:0000313" key="8">
    <source>
        <dbReference type="EMBL" id="PVM93729.1"/>
    </source>
</evidence>
<comment type="caution">
    <text evidence="8">The sequence shown here is derived from an EMBL/GenBank/DDBJ whole genome shotgun (WGS) entry which is preliminary data.</text>
</comment>
<protein>
    <recommendedName>
        <fullName evidence="2">Toxin CcdB</fullName>
    </recommendedName>
    <alternativeName>
        <fullName evidence="7">Cytotoxic protein CcdB</fullName>
    </alternativeName>
    <alternativeName>
        <fullName evidence="6">Protein LetD</fullName>
    </alternativeName>
</protein>
<reference evidence="8 9" key="1">
    <citation type="submission" date="2018-04" db="EMBL/GenBank/DDBJ databases">
        <title>The genome sequence of Caulobacter sp. 744.</title>
        <authorList>
            <person name="Gao J."/>
            <person name="Sun J."/>
        </authorList>
    </citation>
    <scope>NUCLEOTIDE SEQUENCE [LARGE SCALE GENOMIC DNA]</scope>
    <source>
        <strain evidence="8 9">774</strain>
    </source>
</reference>
<evidence type="ECO:0000256" key="7">
    <source>
        <dbReference type="ARBA" id="ARBA00033135"/>
    </source>
</evidence>
<evidence type="ECO:0000256" key="3">
    <source>
        <dbReference type="ARBA" id="ARBA00022491"/>
    </source>
</evidence>
<evidence type="ECO:0000313" key="9">
    <source>
        <dbReference type="Proteomes" id="UP000245073"/>
    </source>
</evidence>
<dbReference type="AlphaFoldDB" id="A0A2T9KCV7"/>
<keyword evidence="5" id="KW-0804">Transcription</keyword>
<evidence type="ECO:0000256" key="2">
    <source>
        <dbReference type="ARBA" id="ARBA00015075"/>
    </source>
</evidence>
<evidence type="ECO:0000256" key="5">
    <source>
        <dbReference type="ARBA" id="ARBA00023163"/>
    </source>
</evidence>
<evidence type="ECO:0000256" key="6">
    <source>
        <dbReference type="ARBA" id="ARBA00029628"/>
    </source>
</evidence>
<dbReference type="GO" id="GO:0008657">
    <property type="term" value="F:DNA topoisomerase type II (double strand cut, ATP-hydrolyzing) inhibitor activity"/>
    <property type="evidence" value="ECO:0007669"/>
    <property type="project" value="InterPro"/>
</dbReference>
<dbReference type="InterPro" id="IPR011067">
    <property type="entry name" value="Plasmid_toxin/cell-grow_inhib"/>
</dbReference>
<dbReference type="SUPFAM" id="SSF50118">
    <property type="entry name" value="Cell growth inhibitor/plasmid maintenance toxic component"/>
    <property type="match status" value="1"/>
</dbReference>
<accession>A0A2T9KCV7</accession>
<evidence type="ECO:0000256" key="1">
    <source>
        <dbReference type="ARBA" id="ARBA00005230"/>
    </source>
</evidence>
<comment type="similarity">
    <text evidence="1">Belongs to the CcdB toxin family.</text>
</comment>
<keyword evidence="4" id="KW-0805">Transcription regulation</keyword>
<dbReference type="Pfam" id="PF01845">
    <property type="entry name" value="CcdB"/>
    <property type="match status" value="1"/>
</dbReference>
<dbReference type="RefSeq" id="WP_109099318.1">
    <property type="nucleotide sequence ID" value="NZ_QDKQ01000014.1"/>
</dbReference>
<dbReference type="Proteomes" id="UP000245073">
    <property type="component" value="Unassembled WGS sequence"/>
</dbReference>
<keyword evidence="9" id="KW-1185">Reference proteome</keyword>
<dbReference type="Gene3D" id="2.30.30.110">
    <property type="match status" value="1"/>
</dbReference>
<dbReference type="OrthoDB" id="9813510at2"/>